<proteinExistence type="predicted"/>
<comment type="caution">
    <text evidence="2">The sequence shown here is derived from an EMBL/GenBank/DDBJ whole genome shotgun (WGS) entry which is preliminary data.</text>
</comment>
<feature type="compositionally biased region" description="Polar residues" evidence="1">
    <location>
        <begin position="70"/>
        <end position="111"/>
    </location>
</feature>
<protein>
    <submittedName>
        <fullName evidence="2">Uncharacterized protein</fullName>
    </submittedName>
</protein>
<evidence type="ECO:0000313" key="3">
    <source>
        <dbReference type="Proteomes" id="UP000235392"/>
    </source>
</evidence>
<feature type="region of interest" description="Disordered" evidence="1">
    <location>
        <begin position="44"/>
        <end position="117"/>
    </location>
</feature>
<reference evidence="2 3" key="1">
    <citation type="submission" date="2017-11" db="EMBL/GenBank/DDBJ databases">
        <title>De novo assembly and phasing of dikaryotic genomes from two isolates of Puccinia coronata f. sp. avenae, the causal agent of oat crown rust.</title>
        <authorList>
            <person name="Miller M.E."/>
            <person name="Zhang Y."/>
            <person name="Omidvar V."/>
            <person name="Sperschneider J."/>
            <person name="Schwessinger B."/>
            <person name="Raley C."/>
            <person name="Palmer J.M."/>
            <person name="Garnica D."/>
            <person name="Upadhyaya N."/>
            <person name="Rathjen J."/>
            <person name="Taylor J.M."/>
            <person name="Park R.F."/>
            <person name="Dodds P.N."/>
            <person name="Hirsch C.D."/>
            <person name="Kianian S.F."/>
            <person name="Figueroa M."/>
        </authorList>
    </citation>
    <scope>NUCLEOTIDE SEQUENCE [LARGE SCALE GENOMIC DNA]</scope>
    <source>
        <strain evidence="2">12SD80</strain>
    </source>
</reference>
<evidence type="ECO:0000313" key="2">
    <source>
        <dbReference type="EMBL" id="PLW42343.1"/>
    </source>
</evidence>
<organism evidence="2 3">
    <name type="scientific">Puccinia coronata f. sp. avenae</name>
    <dbReference type="NCBI Taxonomy" id="200324"/>
    <lineage>
        <taxon>Eukaryota</taxon>
        <taxon>Fungi</taxon>
        <taxon>Dikarya</taxon>
        <taxon>Basidiomycota</taxon>
        <taxon>Pucciniomycotina</taxon>
        <taxon>Pucciniomycetes</taxon>
        <taxon>Pucciniales</taxon>
        <taxon>Pucciniaceae</taxon>
        <taxon>Puccinia</taxon>
    </lineage>
</organism>
<sequence length="433" mass="48589">MASAAEIESLISVALELQAQKMQAQLASRDEVISKLMEKVELQEVETSTNLPPHNVKGKLVAKRAKPNHTPVNQPKASASSKPQTPIKSSQPSPRRTPCGSQKNRVSTPKTSLPKAHPCQMVSRDMPECFARTRDALYVHIKLIWNLLKQKTIPGPPHPDTLREFTACFLNAKEIKQIADDATGAGLIPVKEVVTLKGLQLGRKKVGKGLVNLEEFFASGAQIVPPGGRWRCLLAHEHQHKTGKFQLDEERKVIAKARERLRDSQLRFALNQNLPKRYQKIISDINCHSDDKYSTKRGVYIVKTLKFRSKNATKFFRRLDAVILTSDELDESSPNNFLINSLKLMISPTRLKTTVTDTDETDNNNDASFNGEDIDLANTSNDEDKEDDADEDDQAFVDDSDASNHGHKDTTKEDEEENDREARYNAMVLDEEL</sequence>
<name>A0A2N5UX58_9BASI</name>
<dbReference type="Proteomes" id="UP000235392">
    <property type="component" value="Unassembled WGS sequence"/>
</dbReference>
<feature type="compositionally biased region" description="Acidic residues" evidence="1">
    <location>
        <begin position="381"/>
        <end position="401"/>
    </location>
</feature>
<gene>
    <name evidence="2" type="ORF">PCASD_06387</name>
</gene>
<feature type="compositionally biased region" description="Basic and acidic residues" evidence="1">
    <location>
        <begin position="402"/>
        <end position="411"/>
    </location>
</feature>
<accession>A0A2N5UX58</accession>
<feature type="compositionally biased region" description="Basic residues" evidence="1">
    <location>
        <begin position="56"/>
        <end position="67"/>
    </location>
</feature>
<dbReference type="AlphaFoldDB" id="A0A2N5UX58"/>
<feature type="region of interest" description="Disordered" evidence="1">
    <location>
        <begin position="355"/>
        <end position="433"/>
    </location>
</feature>
<evidence type="ECO:0000256" key="1">
    <source>
        <dbReference type="SAM" id="MobiDB-lite"/>
    </source>
</evidence>
<dbReference type="EMBL" id="PGCI01000079">
    <property type="protein sequence ID" value="PLW42343.1"/>
    <property type="molecule type" value="Genomic_DNA"/>
</dbReference>